<dbReference type="Proteomes" id="UP000293360">
    <property type="component" value="Unassembled WGS sequence"/>
</dbReference>
<comment type="caution">
    <text evidence="2">The sequence shown here is derived from an EMBL/GenBank/DDBJ whole genome shotgun (WGS) entry which is preliminary data.</text>
</comment>
<accession>A0A4Q4TG20</accession>
<gene>
    <name evidence="2" type="ORF">DL764_003715</name>
</gene>
<keyword evidence="3" id="KW-1185">Reference proteome</keyword>
<feature type="region of interest" description="Disordered" evidence="1">
    <location>
        <begin position="120"/>
        <end position="145"/>
    </location>
</feature>
<evidence type="ECO:0000313" key="3">
    <source>
        <dbReference type="Proteomes" id="UP000293360"/>
    </source>
</evidence>
<organism evidence="2 3">
    <name type="scientific">Monosporascus ibericus</name>
    <dbReference type="NCBI Taxonomy" id="155417"/>
    <lineage>
        <taxon>Eukaryota</taxon>
        <taxon>Fungi</taxon>
        <taxon>Dikarya</taxon>
        <taxon>Ascomycota</taxon>
        <taxon>Pezizomycotina</taxon>
        <taxon>Sordariomycetes</taxon>
        <taxon>Xylariomycetidae</taxon>
        <taxon>Xylariales</taxon>
        <taxon>Xylariales incertae sedis</taxon>
        <taxon>Monosporascus</taxon>
    </lineage>
</organism>
<dbReference type="OrthoDB" id="4770004at2759"/>
<dbReference type="AlphaFoldDB" id="A0A4Q4TG20"/>
<protein>
    <submittedName>
        <fullName evidence="2">Uncharacterized protein</fullName>
    </submittedName>
</protein>
<evidence type="ECO:0000313" key="2">
    <source>
        <dbReference type="EMBL" id="RYP05538.1"/>
    </source>
</evidence>
<dbReference type="EMBL" id="QJNU01000167">
    <property type="protein sequence ID" value="RYP05538.1"/>
    <property type="molecule type" value="Genomic_DNA"/>
</dbReference>
<sequence>MVLLHIKSCGFPALIDPLGGNSVVTTTAVTFLAVGGLSADLTLPTQATRYTLHNMSFCETPSPPAEPAQARMYKIRLGKWGLFENKCTKRTEFESTNAAAGESIGSQLGDRAERAWKCNTRQRQPGWRTRGGEGRQQQQQSPRDGLAARGIWEFVRSFELLGQCAEPEGIAELVHSCQETRVWFYVEKATPRALMDTNALEKAEEPAKKLLEITDSALDAGDIRPILLRCSFGDLLERAAKLGEGRLAREDNIRCAEKLLAKFLIDYLRRMHEGVH</sequence>
<feature type="compositionally biased region" description="Low complexity" evidence="1">
    <location>
        <begin position="135"/>
        <end position="145"/>
    </location>
</feature>
<reference evidence="2 3" key="1">
    <citation type="submission" date="2018-06" db="EMBL/GenBank/DDBJ databases">
        <title>Complete Genomes of Monosporascus.</title>
        <authorList>
            <person name="Robinson A.J."/>
            <person name="Natvig D.O."/>
        </authorList>
    </citation>
    <scope>NUCLEOTIDE SEQUENCE [LARGE SCALE GENOMIC DNA]</scope>
    <source>
        <strain evidence="2 3">CBS 110550</strain>
    </source>
</reference>
<name>A0A4Q4TG20_9PEZI</name>
<proteinExistence type="predicted"/>
<evidence type="ECO:0000256" key="1">
    <source>
        <dbReference type="SAM" id="MobiDB-lite"/>
    </source>
</evidence>